<dbReference type="RefSeq" id="WP_114458014.1">
    <property type="nucleotide sequence ID" value="NZ_FMYT01000018.1"/>
</dbReference>
<dbReference type="InterPro" id="IPR035924">
    <property type="entry name" value="FlaG-like_sf"/>
</dbReference>
<keyword evidence="2" id="KW-0969">Cilium</keyword>
<sequence>MKVDKIDSLPSKQVNSMQKDQTNKSSNNSSNNKPDSLQEKRKYNQKELEEDVKESVSDINEIVKKVKEDLAFKIHDETDKLMVQIVDLKTKEVIKEMPPEEMLDLQARIHRMVGLLIDEKV</sequence>
<keyword evidence="2" id="KW-0282">Flagellum</keyword>
<accession>A0A1G6QKC9</accession>
<dbReference type="Gene3D" id="3.30.160.170">
    <property type="entry name" value="FlaG-like"/>
    <property type="match status" value="1"/>
</dbReference>
<proteinExistence type="predicted"/>
<evidence type="ECO:0000313" key="2">
    <source>
        <dbReference type="EMBL" id="SDC92157.1"/>
    </source>
</evidence>
<evidence type="ECO:0000313" key="3">
    <source>
        <dbReference type="Proteomes" id="UP000324896"/>
    </source>
</evidence>
<dbReference type="PANTHER" id="PTHR37166">
    <property type="entry name" value="PROTEIN FLAG"/>
    <property type="match status" value="1"/>
</dbReference>
<evidence type="ECO:0000256" key="1">
    <source>
        <dbReference type="SAM" id="MobiDB-lite"/>
    </source>
</evidence>
<feature type="compositionally biased region" description="Polar residues" evidence="1">
    <location>
        <begin position="10"/>
        <end position="20"/>
    </location>
</feature>
<reference evidence="2 3" key="1">
    <citation type="submission" date="2016-10" db="EMBL/GenBank/DDBJ databases">
        <authorList>
            <person name="Varghese N."/>
            <person name="Submissions S."/>
        </authorList>
    </citation>
    <scope>NUCLEOTIDE SEQUENCE [LARGE SCALE GENOMIC DNA]</scope>
    <source>
        <strain evidence="2 3">WG10</strain>
    </source>
</reference>
<name>A0A1G6QKC9_9FIRM</name>
<dbReference type="EMBL" id="FMYT01000018">
    <property type="protein sequence ID" value="SDC92157.1"/>
    <property type="molecule type" value="Genomic_DNA"/>
</dbReference>
<dbReference type="PANTHER" id="PTHR37166:SF1">
    <property type="entry name" value="PROTEIN FLAG"/>
    <property type="match status" value="1"/>
</dbReference>
<dbReference type="Pfam" id="PF03646">
    <property type="entry name" value="FlaG"/>
    <property type="match status" value="1"/>
</dbReference>
<organism evidence="2 3">
    <name type="scientific">Halanaerobium congolense</name>
    <dbReference type="NCBI Taxonomy" id="54121"/>
    <lineage>
        <taxon>Bacteria</taxon>
        <taxon>Bacillati</taxon>
        <taxon>Bacillota</taxon>
        <taxon>Clostridia</taxon>
        <taxon>Halanaerobiales</taxon>
        <taxon>Halanaerobiaceae</taxon>
        <taxon>Halanaerobium</taxon>
    </lineage>
</organism>
<protein>
    <submittedName>
        <fullName evidence="2">Flagellar protein FlaG</fullName>
    </submittedName>
</protein>
<feature type="compositionally biased region" description="Basic and acidic residues" evidence="1">
    <location>
        <begin position="36"/>
        <end position="54"/>
    </location>
</feature>
<dbReference type="AlphaFoldDB" id="A0A1G6QKC9"/>
<keyword evidence="2" id="KW-0966">Cell projection</keyword>
<gene>
    <name evidence="2" type="ORF">SAMN04488597_11841</name>
</gene>
<dbReference type="Proteomes" id="UP000324896">
    <property type="component" value="Unassembled WGS sequence"/>
</dbReference>
<dbReference type="SUPFAM" id="SSF160214">
    <property type="entry name" value="FlaG-like"/>
    <property type="match status" value="1"/>
</dbReference>
<feature type="compositionally biased region" description="Low complexity" evidence="1">
    <location>
        <begin position="23"/>
        <end position="33"/>
    </location>
</feature>
<dbReference type="InterPro" id="IPR005186">
    <property type="entry name" value="FlaG"/>
</dbReference>
<feature type="region of interest" description="Disordered" evidence="1">
    <location>
        <begin position="1"/>
        <end position="54"/>
    </location>
</feature>